<comment type="caution">
    <text evidence="5">The sequence shown here is derived from an EMBL/GenBank/DDBJ whole genome shotgun (WGS) entry which is preliminary data.</text>
</comment>
<comment type="similarity">
    <text evidence="3">Belongs to the HAD-like hydrolase superfamily. CbbY/CbbZ/Gph/YieH family.</text>
</comment>
<sequence length="229" mass="24056">MTEFPYDIVGFDLDGTLFDTLGDLGNALNHALALEGRAPLARPVVRTLVGGGVRKLLHRGLEISGGLPEAGRIEDLQAALLAFYEANIARETGFYPGGEAMLDALAARGVKVALVTNKLERLAVQLLRELGLSERFYTVIGGDTLGPGKAKPQPDLLDLMLDRAGGGRAVYVGDTSFDTGAARAAGIPCVVVSFGFNDALPSELDGAAVIDHFDELVPTLERIGARAGV</sequence>
<keyword evidence="5" id="KW-0378">Hydrolase</keyword>
<proteinExistence type="inferred from homology"/>
<dbReference type="EMBL" id="JALHLF010000005">
    <property type="protein sequence ID" value="MCJ2181607.1"/>
    <property type="molecule type" value="Genomic_DNA"/>
</dbReference>
<dbReference type="Gene3D" id="1.10.150.240">
    <property type="entry name" value="Putative phosphatase, domain 2"/>
    <property type="match status" value="1"/>
</dbReference>
<evidence type="ECO:0000313" key="6">
    <source>
        <dbReference type="Proteomes" id="UP001162881"/>
    </source>
</evidence>
<name>A0ABT0B992_9SPHN</name>
<protein>
    <recommendedName>
        <fullName evidence="4">phosphoglycolate phosphatase</fullName>
        <ecNumber evidence="4">3.1.3.18</ecNumber>
    </recommendedName>
</protein>
<dbReference type="Proteomes" id="UP001162881">
    <property type="component" value="Unassembled WGS sequence"/>
</dbReference>
<dbReference type="SUPFAM" id="SSF56784">
    <property type="entry name" value="HAD-like"/>
    <property type="match status" value="1"/>
</dbReference>
<comment type="pathway">
    <text evidence="2">Organic acid metabolism; glycolate biosynthesis; glycolate from 2-phosphoglycolate: step 1/1.</text>
</comment>
<keyword evidence="6" id="KW-1185">Reference proteome</keyword>
<dbReference type="InterPro" id="IPR050155">
    <property type="entry name" value="HAD-like_hydrolase_sf"/>
</dbReference>
<dbReference type="NCBIfam" id="TIGR01549">
    <property type="entry name" value="HAD-SF-IA-v1"/>
    <property type="match status" value="1"/>
</dbReference>
<dbReference type="InterPro" id="IPR023214">
    <property type="entry name" value="HAD_sf"/>
</dbReference>
<dbReference type="Pfam" id="PF13419">
    <property type="entry name" value="HAD_2"/>
    <property type="match status" value="1"/>
</dbReference>
<dbReference type="InterPro" id="IPR023198">
    <property type="entry name" value="PGP-like_dom2"/>
</dbReference>
<dbReference type="RefSeq" id="WP_244016727.1">
    <property type="nucleotide sequence ID" value="NZ_JALHLF010000005.1"/>
</dbReference>
<dbReference type="InterPro" id="IPR041492">
    <property type="entry name" value="HAD_2"/>
</dbReference>
<dbReference type="EC" id="3.1.3.18" evidence="4"/>
<accession>A0ABT0B992</accession>
<evidence type="ECO:0000256" key="4">
    <source>
        <dbReference type="ARBA" id="ARBA00013078"/>
    </source>
</evidence>
<organism evidence="5 6">
    <name type="scientific">Novosphingobium organovorum</name>
    <dbReference type="NCBI Taxonomy" id="2930092"/>
    <lineage>
        <taxon>Bacteria</taxon>
        <taxon>Pseudomonadati</taxon>
        <taxon>Pseudomonadota</taxon>
        <taxon>Alphaproteobacteria</taxon>
        <taxon>Sphingomonadales</taxon>
        <taxon>Sphingomonadaceae</taxon>
        <taxon>Novosphingobium</taxon>
    </lineage>
</organism>
<evidence type="ECO:0000313" key="5">
    <source>
        <dbReference type="EMBL" id="MCJ2181607.1"/>
    </source>
</evidence>
<evidence type="ECO:0000256" key="2">
    <source>
        <dbReference type="ARBA" id="ARBA00004818"/>
    </source>
</evidence>
<dbReference type="SFLD" id="SFLDG01129">
    <property type="entry name" value="C1.5:_HAD__Beta-PGM__Phosphata"/>
    <property type="match status" value="1"/>
</dbReference>
<reference evidence="5" key="1">
    <citation type="submission" date="2022-03" db="EMBL/GenBank/DDBJ databases">
        <title>Identification of a novel bacterium isolated from mangrove sediments.</title>
        <authorList>
            <person name="Pan X."/>
        </authorList>
    </citation>
    <scope>NUCLEOTIDE SEQUENCE</scope>
    <source>
        <strain evidence="5">B1949</strain>
    </source>
</reference>
<dbReference type="InterPro" id="IPR006439">
    <property type="entry name" value="HAD-SF_hydro_IA"/>
</dbReference>
<dbReference type="InterPro" id="IPR036412">
    <property type="entry name" value="HAD-like_sf"/>
</dbReference>
<gene>
    <name evidence="5" type="ORF">MTR62_02615</name>
</gene>
<dbReference type="Gene3D" id="3.40.50.1000">
    <property type="entry name" value="HAD superfamily/HAD-like"/>
    <property type="match status" value="1"/>
</dbReference>
<dbReference type="PANTHER" id="PTHR43434:SF1">
    <property type="entry name" value="PHOSPHOGLYCOLATE PHOSPHATASE"/>
    <property type="match status" value="1"/>
</dbReference>
<evidence type="ECO:0000256" key="3">
    <source>
        <dbReference type="ARBA" id="ARBA00006171"/>
    </source>
</evidence>
<comment type="catalytic activity">
    <reaction evidence="1">
        <text>2-phosphoglycolate + H2O = glycolate + phosphate</text>
        <dbReference type="Rhea" id="RHEA:14369"/>
        <dbReference type="ChEBI" id="CHEBI:15377"/>
        <dbReference type="ChEBI" id="CHEBI:29805"/>
        <dbReference type="ChEBI" id="CHEBI:43474"/>
        <dbReference type="ChEBI" id="CHEBI:58033"/>
        <dbReference type="EC" id="3.1.3.18"/>
    </reaction>
</comment>
<dbReference type="SFLD" id="SFLDS00003">
    <property type="entry name" value="Haloacid_Dehalogenase"/>
    <property type="match status" value="1"/>
</dbReference>
<dbReference type="PANTHER" id="PTHR43434">
    <property type="entry name" value="PHOSPHOGLYCOLATE PHOSPHATASE"/>
    <property type="match status" value="1"/>
</dbReference>
<dbReference type="GO" id="GO:0016787">
    <property type="term" value="F:hydrolase activity"/>
    <property type="evidence" value="ECO:0007669"/>
    <property type="project" value="UniProtKB-KW"/>
</dbReference>
<evidence type="ECO:0000256" key="1">
    <source>
        <dbReference type="ARBA" id="ARBA00000830"/>
    </source>
</evidence>